<dbReference type="Pfam" id="PF13280">
    <property type="entry name" value="WYL"/>
    <property type="match status" value="1"/>
</dbReference>
<evidence type="ECO:0000313" key="2">
    <source>
        <dbReference type="EMBL" id="MBD2775409.1"/>
    </source>
</evidence>
<evidence type="ECO:0000313" key="3">
    <source>
        <dbReference type="Proteomes" id="UP000629098"/>
    </source>
</evidence>
<accession>A0A8J7C7A3</accession>
<feature type="domain" description="WYL" evidence="1">
    <location>
        <begin position="239"/>
        <end position="295"/>
    </location>
</feature>
<dbReference type="InterPro" id="IPR023816">
    <property type="entry name" value="CRISPR-assoc_CYA0889"/>
</dbReference>
<dbReference type="AlphaFoldDB" id="A0A8J7C7A3"/>
<dbReference type="RefSeq" id="WP_190833776.1">
    <property type="nucleotide sequence ID" value="NZ_CAWPPI010000080.1"/>
</dbReference>
<comment type="caution">
    <text evidence="2">The sequence shown here is derived from an EMBL/GenBank/DDBJ whole genome shotgun (WGS) entry which is preliminary data.</text>
</comment>
<gene>
    <name evidence="2" type="ORF">ICL16_25950</name>
</gene>
<organism evidence="2 3">
    <name type="scientific">Iningainema tapete BLCC-T55</name>
    <dbReference type="NCBI Taxonomy" id="2748662"/>
    <lineage>
        <taxon>Bacteria</taxon>
        <taxon>Bacillati</taxon>
        <taxon>Cyanobacteriota</taxon>
        <taxon>Cyanophyceae</taxon>
        <taxon>Nostocales</taxon>
        <taxon>Scytonemataceae</taxon>
        <taxon>Iningainema tapete</taxon>
    </lineage>
</organism>
<proteinExistence type="predicted"/>
<protein>
    <submittedName>
        <fullName evidence="2">TIGR03985 family CRISPR-associated protein</fullName>
    </submittedName>
</protein>
<sequence>MQIFQDLPQVELLQWLARGSLKQNLNRAIRLWVWLRTLYGDDKNNLLLAESFTFADWRNAFFTATHPKGEAIPKLHDANCPCAKTTAEWLFNAQTGMNEVEWKRSLISHTNIDTSLLNKLLQQRLFGITRRSLQGDLEILAELGWLVYQNQKYYRVDELPSRPTNIQEEPTTAKLGIYEWNFLHPDLAAIAQNHAQQIDGVQRFFLKLDYVIPHATIDQVDNWQYELKELWAKKIVPPINLTYNSARVGNTVDCIVYPVCIYYVQRAVYLCAFGESPDRQTDWYNFRLDRIQQMTPLQWKHSAIPLPLRQCYQKASLPSPDYIAVQLSQAWGFDFYLPKRLMLLRFEREYHDRYIRDTFRHETFEPITYQQAQRLITREVSQQQSLLEILAHCSQQDAYYRVYYRHKDNNVVMRLRAWRPQCEVLLPWDLRQIIAKEVQQEAQLYNIGF</sequence>
<reference evidence="2" key="1">
    <citation type="submission" date="2020-09" db="EMBL/GenBank/DDBJ databases">
        <title>Iningainema tapete sp. nov. (Scytonemataceae, Cyanobacteria) from greenhouses in central Florida (USA) produces two types of nodularin with biosynthetic potential for microcystin-LR and anabaenopeptins.</title>
        <authorList>
            <person name="Berthold D.E."/>
            <person name="Lefler F.W."/>
            <person name="Huang I.-S."/>
            <person name="Abdulla H."/>
            <person name="Zimba P.V."/>
            <person name="Laughinghouse H.D. IV."/>
        </authorList>
    </citation>
    <scope>NUCLEOTIDE SEQUENCE</scope>
    <source>
        <strain evidence="2">BLCCT55</strain>
    </source>
</reference>
<name>A0A8J7C7A3_9CYAN</name>
<dbReference type="Proteomes" id="UP000629098">
    <property type="component" value="Unassembled WGS sequence"/>
</dbReference>
<dbReference type="EMBL" id="JACXAE010000080">
    <property type="protein sequence ID" value="MBD2775409.1"/>
    <property type="molecule type" value="Genomic_DNA"/>
</dbReference>
<dbReference type="InterPro" id="IPR026881">
    <property type="entry name" value="WYL_dom"/>
</dbReference>
<evidence type="ECO:0000259" key="1">
    <source>
        <dbReference type="Pfam" id="PF13280"/>
    </source>
</evidence>
<keyword evidence="3" id="KW-1185">Reference proteome</keyword>
<dbReference type="NCBIfam" id="TIGR03985">
    <property type="entry name" value="TIGR03985 family CRISPR-associated protein"/>
    <property type="match status" value="1"/>
</dbReference>